<dbReference type="KEGG" id="moc:BB934_43285"/>
<dbReference type="AlphaFoldDB" id="A0A1B2EYK8"/>
<evidence type="ECO:0000259" key="2">
    <source>
        <dbReference type="Pfam" id="PF21834"/>
    </source>
</evidence>
<dbReference type="RefSeq" id="WP_099515856.1">
    <property type="nucleotide sequence ID" value="NZ_CP016620.1"/>
</dbReference>
<proteinExistence type="predicted"/>
<name>A0A1B2EYK8_9HYPH</name>
<dbReference type="EMBL" id="CP016620">
    <property type="protein sequence ID" value="ANY85036.1"/>
    <property type="molecule type" value="Genomic_DNA"/>
</dbReference>
<dbReference type="OrthoDB" id="8094360at2"/>
<organism evidence="3">
    <name type="scientific">Microvirga ossetica</name>
    <dbReference type="NCBI Taxonomy" id="1882682"/>
    <lineage>
        <taxon>Bacteria</taxon>
        <taxon>Pseudomonadati</taxon>
        <taxon>Pseudomonadota</taxon>
        <taxon>Alphaproteobacteria</taxon>
        <taxon>Hyphomicrobiales</taxon>
        <taxon>Methylobacteriaceae</taxon>
        <taxon>Microvirga</taxon>
    </lineage>
</organism>
<dbReference type="Pfam" id="PF21834">
    <property type="entry name" value="DUF6894"/>
    <property type="match status" value="1"/>
</dbReference>
<reference evidence="3" key="1">
    <citation type="submission" date="2016-07" db="EMBL/GenBank/DDBJ databases">
        <title>Microvirga ossetica sp. nov. a new species of rhizobia isolated from root nodules of the legume species Vicia alpestris Steven originated from North Ossetia region in the Caucasus.</title>
        <authorList>
            <person name="Safronova V.I."/>
            <person name="Kuznetsova I.G."/>
            <person name="Sazanova A.L."/>
            <person name="Belimov A."/>
            <person name="Andronov E."/>
            <person name="Osledkin Y.S."/>
            <person name="Onishchuk O.P."/>
            <person name="Kurchak O.N."/>
            <person name="Shaposhnikov A.I."/>
            <person name="Willems A."/>
            <person name="Tikhonovich I.A."/>
        </authorList>
    </citation>
    <scope>NUCLEOTIDE SEQUENCE [LARGE SCALE GENOMIC DNA]</scope>
    <source>
        <strain evidence="3">V5/3M</strain>
        <plasmid evidence="3">unnamed4</plasmid>
    </source>
</reference>
<sequence>MPRFFFDTFDGESLQPDETGHELPDLDAAKQEAQKTLPDMAKDALVDGNYRTFVVNVRDEAGQTVLRAALSLVVAEGTFDD</sequence>
<evidence type="ECO:0000256" key="1">
    <source>
        <dbReference type="SAM" id="MobiDB-lite"/>
    </source>
</evidence>
<feature type="domain" description="DUF6894" evidence="2">
    <location>
        <begin position="3"/>
        <end position="70"/>
    </location>
</feature>
<accession>A0A1B2EYK8</accession>
<dbReference type="InterPro" id="IPR054189">
    <property type="entry name" value="DUF6894"/>
</dbReference>
<protein>
    <recommendedName>
        <fullName evidence="2">DUF6894 domain-containing protein</fullName>
    </recommendedName>
</protein>
<evidence type="ECO:0000313" key="3">
    <source>
        <dbReference type="EMBL" id="ANY85036.1"/>
    </source>
</evidence>
<gene>
    <name evidence="3" type="ORF">BB934_43285</name>
</gene>
<keyword evidence="3" id="KW-0614">Plasmid</keyword>
<feature type="region of interest" description="Disordered" evidence="1">
    <location>
        <begin position="1"/>
        <end position="23"/>
    </location>
</feature>
<geneLocation type="plasmid" evidence="3">
    <name>unnamed4</name>
</geneLocation>